<organism evidence="1 2">
    <name type="scientific">Corchorus olitorius</name>
    <dbReference type="NCBI Taxonomy" id="93759"/>
    <lineage>
        <taxon>Eukaryota</taxon>
        <taxon>Viridiplantae</taxon>
        <taxon>Streptophyta</taxon>
        <taxon>Embryophyta</taxon>
        <taxon>Tracheophyta</taxon>
        <taxon>Spermatophyta</taxon>
        <taxon>Magnoliopsida</taxon>
        <taxon>eudicotyledons</taxon>
        <taxon>Gunneridae</taxon>
        <taxon>Pentapetalae</taxon>
        <taxon>rosids</taxon>
        <taxon>malvids</taxon>
        <taxon>Malvales</taxon>
        <taxon>Malvaceae</taxon>
        <taxon>Grewioideae</taxon>
        <taxon>Apeibeae</taxon>
        <taxon>Corchorus</taxon>
    </lineage>
</organism>
<keyword evidence="2" id="KW-1185">Reference proteome</keyword>
<dbReference type="Proteomes" id="UP000187203">
    <property type="component" value="Unassembled WGS sequence"/>
</dbReference>
<protein>
    <submittedName>
        <fullName evidence="1">Uncharacterized protein</fullName>
    </submittedName>
</protein>
<comment type="caution">
    <text evidence="1">The sequence shown here is derived from an EMBL/GenBank/DDBJ whole genome shotgun (WGS) entry which is preliminary data.</text>
</comment>
<sequence>MTWKAGREGTRKTANDTCHCPRCLRGPIAHVELWCCTINRFDQIGHRQEMASLSLLL</sequence>
<evidence type="ECO:0000313" key="1">
    <source>
        <dbReference type="EMBL" id="OMP14189.1"/>
    </source>
</evidence>
<evidence type="ECO:0000313" key="2">
    <source>
        <dbReference type="Proteomes" id="UP000187203"/>
    </source>
</evidence>
<accession>A0A1R3L4F4</accession>
<dbReference type="AlphaFoldDB" id="A0A1R3L4F4"/>
<dbReference type="EMBL" id="AWUE01001393">
    <property type="protein sequence ID" value="OMP14189.1"/>
    <property type="molecule type" value="Genomic_DNA"/>
</dbReference>
<reference evidence="2" key="1">
    <citation type="submission" date="2013-09" db="EMBL/GenBank/DDBJ databases">
        <title>Corchorus olitorius genome sequencing.</title>
        <authorList>
            <person name="Alam M."/>
            <person name="Haque M.S."/>
            <person name="Islam M.S."/>
            <person name="Emdad E.M."/>
            <person name="Islam M.M."/>
            <person name="Ahmed B."/>
            <person name="Halim A."/>
            <person name="Hossen Q.M.M."/>
            <person name="Hossain M.Z."/>
            <person name="Ahmed R."/>
            <person name="Khan M.M."/>
            <person name="Islam R."/>
            <person name="Rashid M.M."/>
            <person name="Khan S.A."/>
            <person name="Rahman M.S."/>
            <person name="Alam M."/>
            <person name="Yahiya A.S."/>
            <person name="Khan M.S."/>
            <person name="Azam M.S."/>
            <person name="Haque T."/>
            <person name="Lashkar M.Z.H."/>
            <person name="Akhand A.I."/>
            <person name="Morshed G."/>
            <person name="Roy S."/>
            <person name="Uddin K.S."/>
            <person name="Rabeya T."/>
            <person name="Hossain A.S."/>
            <person name="Chowdhury A."/>
            <person name="Snigdha A.R."/>
            <person name="Mortoza M.S."/>
            <person name="Matin S.A."/>
            <person name="Hoque S.M.E."/>
            <person name="Islam M.K."/>
            <person name="Roy D.K."/>
            <person name="Haider R."/>
            <person name="Moosa M.M."/>
            <person name="Elias S.M."/>
            <person name="Hasan A.M."/>
            <person name="Jahan S."/>
            <person name="Shafiuddin M."/>
            <person name="Mahmood N."/>
            <person name="Shommy N.S."/>
        </authorList>
    </citation>
    <scope>NUCLEOTIDE SEQUENCE [LARGE SCALE GENOMIC DNA]</scope>
    <source>
        <strain evidence="2">cv. O-4</strain>
    </source>
</reference>
<proteinExistence type="predicted"/>
<gene>
    <name evidence="1" type="ORF">COLO4_00201</name>
</gene>
<name>A0A1R3L4F4_9ROSI</name>